<dbReference type="InterPro" id="IPR042099">
    <property type="entry name" value="ANL_N_sf"/>
</dbReference>
<keyword evidence="5" id="KW-1185">Reference proteome</keyword>
<dbReference type="Gene3D" id="3.30.300.30">
    <property type="match status" value="1"/>
</dbReference>
<keyword evidence="2 4" id="KW-0436">Ligase</keyword>
<sequence length="578" mass="62421">MTAAYKTFASVLAANAERNADGLAFTFISDKGDTVVTNLELYERAQAIARRLRETLPIGARTMILFPPGIDYVASVFGCFAAGVIGVSAVPPHPARLHRTLPRLLAIAEDADVEAVLTTEAIKETAQPMLAGGGDTPLAKAEWIAADDAAVDALRSGSDAYVDEVSEVAFLQYTSGSTATPRGVMLTQTNLLENSASITRHFGMHKDSVGFIWLPPYHDMGLIGGILQPVFLGVHCALMNPLAVIKRPEAWLHGIHKFGATVSGGPNFAYDLCVKRIDEEKLEGLDLSTWEVAFNGAEPVRASTLKAFSERFAPYGFRHEAHLPCYGLAEGTLIITGKPHTEPPRITEFDAAELEAGRAEILEDSERSMPLVSSGVTDDLHDVLIVDATHRTPLADGHIGEVWIHGPSVAAGYWRRDEENADLFGARLAEDDGREWLRSGDLGTIVDGELFIVGRSKDLLIVRGRNIHPHDVEEAAESASALLRPHCSAAFPVSLDDPSHVSMALEIDEPAEDDDLDELIAAIRVQVSRALELKLQGVALVPAGSVPKTTSGKVQRRLCRQQLLDGEIEPIAAWHADV</sequence>
<dbReference type="EMBL" id="CP088295">
    <property type="protein sequence ID" value="UUY01616.1"/>
    <property type="molecule type" value="Genomic_DNA"/>
</dbReference>
<evidence type="ECO:0000256" key="1">
    <source>
        <dbReference type="ARBA" id="ARBA00006432"/>
    </source>
</evidence>
<feature type="domain" description="AMP-dependent synthetase/ligase" evidence="3">
    <location>
        <begin position="13"/>
        <end position="414"/>
    </location>
</feature>
<gene>
    <name evidence="4" type="ORF">LRS13_12825</name>
</gene>
<evidence type="ECO:0000313" key="4">
    <source>
        <dbReference type="EMBL" id="UUY01616.1"/>
    </source>
</evidence>
<dbReference type="GO" id="GO:0016874">
    <property type="term" value="F:ligase activity"/>
    <property type="evidence" value="ECO:0007669"/>
    <property type="project" value="UniProtKB-KW"/>
</dbReference>
<organism evidence="4 5">
    <name type="scientific">Svornostia abyssi</name>
    <dbReference type="NCBI Taxonomy" id="2898438"/>
    <lineage>
        <taxon>Bacteria</taxon>
        <taxon>Bacillati</taxon>
        <taxon>Actinomycetota</taxon>
        <taxon>Thermoleophilia</taxon>
        <taxon>Solirubrobacterales</taxon>
        <taxon>Baekduiaceae</taxon>
        <taxon>Svornostia</taxon>
    </lineage>
</organism>
<dbReference type="InterPro" id="IPR000873">
    <property type="entry name" value="AMP-dep_synth/lig_dom"/>
</dbReference>
<dbReference type="InterPro" id="IPR040097">
    <property type="entry name" value="FAAL/FAAC"/>
</dbReference>
<evidence type="ECO:0000259" key="3">
    <source>
        <dbReference type="Pfam" id="PF00501"/>
    </source>
</evidence>
<dbReference type="Proteomes" id="UP001058860">
    <property type="component" value="Chromosome"/>
</dbReference>
<reference evidence="5" key="1">
    <citation type="submission" date="2021-11" db="EMBL/GenBank/DDBJ databases">
        <title>Cultivation dependent microbiological survey of springs from the worlds oldest radium mine currently devoted to the extraction of radon-saturated water.</title>
        <authorList>
            <person name="Kapinusova G."/>
            <person name="Smrhova T."/>
            <person name="Strejcek M."/>
            <person name="Suman J."/>
            <person name="Jani K."/>
            <person name="Pajer P."/>
            <person name="Uhlik O."/>
        </authorList>
    </citation>
    <scope>NUCLEOTIDE SEQUENCE [LARGE SCALE GENOMIC DNA]</scope>
    <source>
        <strain evidence="5">J379</strain>
    </source>
</reference>
<dbReference type="InterPro" id="IPR045851">
    <property type="entry name" value="AMP-bd_C_sf"/>
</dbReference>
<dbReference type="CDD" id="cd05931">
    <property type="entry name" value="FAAL"/>
    <property type="match status" value="1"/>
</dbReference>
<dbReference type="PANTHER" id="PTHR22754">
    <property type="entry name" value="DISCO-INTERACTING PROTEIN 2 DIP2 -RELATED"/>
    <property type="match status" value="1"/>
</dbReference>
<dbReference type="Pfam" id="PF00501">
    <property type="entry name" value="AMP-binding"/>
    <property type="match status" value="1"/>
</dbReference>
<evidence type="ECO:0000256" key="2">
    <source>
        <dbReference type="ARBA" id="ARBA00022598"/>
    </source>
</evidence>
<dbReference type="RefSeq" id="WP_353862170.1">
    <property type="nucleotide sequence ID" value="NZ_CP088295.1"/>
</dbReference>
<accession>A0ABY5PAH0</accession>
<evidence type="ECO:0000313" key="5">
    <source>
        <dbReference type="Proteomes" id="UP001058860"/>
    </source>
</evidence>
<protein>
    <submittedName>
        <fullName evidence="4">Fatty acyl-AMP ligase</fullName>
    </submittedName>
</protein>
<comment type="similarity">
    <text evidence="1">Belongs to the ATP-dependent AMP-binding enzyme family.</text>
</comment>
<proteinExistence type="inferred from homology"/>
<dbReference type="SUPFAM" id="SSF56801">
    <property type="entry name" value="Acetyl-CoA synthetase-like"/>
    <property type="match status" value="1"/>
</dbReference>
<dbReference type="Gene3D" id="3.40.50.12780">
    <property type="entry name" value="N-terminal domain of ligase-like"/>
    <property type="match status" value="1"/>
</dbReference>
<name>A0ABY5PAH0_9ACTN</name>
<dbReference type="PANTHER" id="PTHR22754:SF32">
    <property type="entry name" value="DISCO-INTERACTING PROTEIN 2"/>
    <property type="match status" value="1"/>
</dbReference>